<evidence type="ECO:0000313" key="2">
    <source>
        <dbReference type="EMBL" id="MFC6591219.1"/>
    </source>
</evidence>
<proteinExistence type="predicted"/>
<evidence type="ECO:0000313" key="3">
    <source>
        <dbReference type="Proteomes" id="UP001596297"/>
    </source>
</evidence>
<evidence type="ECO:0000256" key="1">
    <source>
        <dbReference type="SAM" id="SignalP"/>
    </source>
</evidence>
<name>A0ABW1YAK2_9DEIO</name>
<dbReference type="InterPro" id="IPR015315">
    <property type="entry name" value="DUF1963"/>
</dbReference>
<dbReference type="Pfam" id="PF09234">
    <property type="entry name" value="DUF1963"/>
    <property type="match status" value="1"/>
</dbReference>
<feature type="chain" id="PRO_5045457414" evidence="1">
    <location>
        <begin position="25"/>
        <end position="542"/>
    </location>
</feature>
<dbReference type="RefSeq" id="WP_380082226.1">
    <property type="nucleotide sequence ID" value="NZ_JBHSWD010000001.1"/>
</dbReference>
<feature type="signal peptide" evidence="1">
    <location>
        <begin position="1"/>
        <end position="24"/>
    </location>
</feature>
<protein>
    <submittedName>
        <fullName evidence="2">DUF1963 domain-containing protein</fullName>
    </submittedName>
</protein>
<dbReference type="SUPFAM" id="SSF103032">
    <property type="entry name" value="Hypothetical protein YwqG"/>
    <property type="match status" value="1"/>
</dbReference>
<dbReference type="Gene3D" id="2.30.320.10">
    <property type="entry name" value="YwqG-like"/>
    <property type="match status" value="1"/>
</dbReference>
<accession>A0ABW1YAK2</accession>
<comment type="caution">
    <text evidence="2">The sequence shown here is derived from an EMBL/GenBank/DDBJ whole genome shotgun (WGS) entry which is preliminary data.</text>
</comment>
<gene>
    <name evidence="2" type="ORF">ACFP81_03690</name>
</gene>
<reference evidence="3" key="1">
    <citation type="journal article" date="2019" name="Int. J. Syst. Evol. Microbiol.">
        <title>The Global Catalogue of Microorganisms (GCM) 10K type strain sequencing project: providing services to taxonomists for standard genome sequencing and annotation.</title>
        <authorList>
            <consortium name="The Broad Institute Genomics Platform"/>
            <consortium name="The Broad Institute Genome Sequencing Center for Infectious Disease"/>
            <person name="Wu L."/>
            <person name="Ma J."/>
        </authorList>
    </citation>
    <scope>NUCLEOTIDE SEQUENCE [LARGE SCALE GENOMIC DNA]</scope>
    <source>
        <strain evidence="3">CGMCC 1.15772</strain>
    </source>
</reference>
<dbReference type="EMBL" id="JBHSWD010000001">
    <property type="protein sequence ID" value="MFC6591219.1"/>
    <property type="molecule type" value="Genomic_DNA"/>
</dbReference>
<keyword evidence="1" id="KW-0732">Signal</keyword>
<dbReference type="PANTHER" id="PTHR36436:SF6">
    <property type="entry name" value="SLL5081 PROTEIN"/>
    <property type="match status" value="1"/>
</dbReference>
<dbReference type="Proteomes" id="UP001596297">
    <property type="component" value="Unassembled WGS sequence"/>
</dbReference>
<dbReference type="InterPro" id="IPR035948">
    <property type="entry name" value="YwqG-like_sf"/>
</dbReference>
<keyword evidence="3" id="KW-1185">Reference proteome</keyword>
<organism evidence="2 3">
    <name type="scientific">Deinococcus lacus</name>
    <dbReference type="NCBI Taxonomy" id="392561"/>
    <lineage>
        <taxon>Bacteria</taxon>
        <taxon>Thermotogati</taxon>
        <taxon>Deinococcota</taxon>
        <taxon>Deinococci</taxon>
        <taxon>Deinococcales</taxon>
        <taxon>Deinococcaceae</taxon>
        <taxon>Deinococcus</taxon>
    </lineage>
</organism>
<sequence>MSLSKIGRAALCAFSLAAGFSAQAAGGTPPVLRKVWQHPKTGERVTLSFDGKVTTVVRGGQVRRLEPPAFDQAAAQEELRRDLAEMLRWEPFEVARWREQWASGFPSLAAAQREFEALGFPRQLWDDIDAFLLRTGQPLWGRSDPGSYGASSLMVTGDGTVTVTHFQGSGPTQQTFRLSDPEWRSNLLIHPTPALRERYEQLVQSVPVTVAPPLPESVLQDAAADLHQAGFVRMTARRWDGRLWLPSALEPYRAALEASEQPTVRLSADPGRTPKPWESKVGGVPYRLRGVPWPLSAEATPRPLVFLAQLNLAELNPGGLALPDWPSQGLLQFFILNTELLGADHMYGPEGSGGLEAQPDLYRVLYLPEVVEDERQLDLTAPAPQADPAEVARLKREGFANLAGDDWLVWGFLPFERTGGKLPPAVALAALPDQEPVSGADGSAEQRLGVNLWAGDEAEGGYALRSALYDLSPGGHKLGGYPNFTQSDPRRQPAEWTLLLQLDSDPALNLMWGDVGTATFFIRPADLKSRQFDRVAYSWDSG</sequence>
<dbReference type="PANTHER" id="PTHR36436">
    <property type="entry name" value="SLL5081 PROTEIN"/>
    <property type="match status" value="1"/>
</dbReference>